<keyword evidence="2" id="KW-1185">Reference proteome</keyword>
<proteinExistence type="predicted"/>
<name>A0A8H7T6N5_9HELO</name>
<evidence type="ECO:0000313" key="1">
    <source>
        <dbReference type="EMBL" id="KAG4416119.1"/>
    </source>
</evidence>
<evidence type="ECO:0000313" key="2">
    <source>
        <dbReference type="Proteomes" id="UP000664132"/>
    </source>
</evidence>
<dbReference type="AlphaFoldDB" id="A0A8H7T6N5"/>
<comment type="caution">
    <text evidence="1">The sequence shown here is derived from an EMBL/GenBank/DDBJ whole genome shotgun (WGS) entry which is preliminary data.</text>
</comment>
<protein>
    <submittedName>
        <fullName evidence="1">Uncharacterized protein</fullName>
    </submittedName>
</protein>
<sequence>MNPVKWLQEFVFSTTNARFIGVNLEAPRAQLESAAGYSMLSKKPWYVIIYVIIYYVRKDIETTKDFSRMYRGEGISPGVISAKAARRIGRMI</sequence>
<reference evidence="1" key="1">
    <citation type="submission" date="2021-02" db="EMBL/GenBank/DDBJ databases">
        <title>Genome sequence Cadophora malorum strain M34.</title>
        <authorList>
            <person name="Stefanovic E."/>
            <person name="Vu D."/>
            <person name="Scully C."/>
            <person name="Dijksterhuis J."/>
            <person name="Roader J."/>
            <person name="Houbraken J."/>
        </authorList>
    </citation>
    <scope>NUCLEOTIDE SEQUENCE</scope>
    <source>
        <strain evidence="1">M34</strain>
    </source>
</reference>
<dbReference type="EMBL" id="JAFJYH010000197">
    <property type="protein sequence ID" value="KAG4416119.1"/>
    <property type="molecule type" value="Genomic_DNA"/>
</dbReference>
<organism evidence="1 2">
    <name type="scientific">Cadophora malorum</name>
    <dbReference type="NCBI Taxonomy" id="108018"/>
    <lineage>
        <taxon>Eukaryota</taxon>
        <taxon>Fungi</taxon>
        <taxon>Dikarya</taxon>
        <taxon>Ascomycota</taxon>
        <taxon>Pezizomycotina</taxon>
        <taxon>Leotiomycetes</taxon>
        <taxon>Helotiales</taxon>
        <taxon>Ploettnerulaceae</taxon>
        <taxon>Cadophora</taxon>
    </lineage>
</organism>
<gene>
    <name evidence="1" type="ORF">IFR04_010762</name>
</gene>
<accession>A0A8H7T6N5</accession>
<dbReference type="Proteomes" id="UP000664132">
    <property type="component" value="Unassembled WGS sequence"/>
</dbReference>